<dbReference type="PANTHER" id="PTHR23509:SF10">
    <property type="entry name" value="LD21067P"/>
    <property type="match status" value="1"/>
</dbReference>
<evidence type="ECO:0000256" key="1">
    <source>
        <dbReference type="SAM" id="MobiDB-lite"/>
    </source>
</evidence>
<gene>
    <name evidence="3" type="ORF">CCAE0312_LOCUS940</name>
</gene>
<sequence length="360" mass="40433">MNCSLQKLGRTTNSSLQKVHFEPLATLESGRASHHQNRCFSGLLLQFDMSHLFCLGSPLAQFLNIDDSLRYTLIPEKLPFRLYNIFHPNDPIAMRIEPFLESNYAGVPPVTIPHWWTMSRRKSTVRWLGTILSRKGKDEKRESDPLQSRGPAEPPNEDMDDQDDVSPIFAPSGIPINRIDFALQVSSTIEEMSTAYSALKAHADYWQSRDLMLFIVSNLLKLKLNSDRWAPKREKKSGPITRSDQSLVDGSPLWLNSEAHVESITSQVEPSLPTPQEGDAVHDTTLEALAPASTPESKEEQAQSIVADDVQIAATSVVDELIEFAAHQASLDIAQEKGRFLIRPTELFFSFFLFLFLVGL</sequence>
<accession>A0A7S1T741</accession>
<protein>
    <recommendedName>
        <fullName evidence="2">DDHD domain-containing protein</fullName>
    </recommendedName>
</protein>
<dbReference type="GO" id="GO:0004620">
    <property type="term" value="F:phospholipase activity"/>
    <property type="evidence" value="ECO:0007669"/>
    <property type="project" value="TreeGrafter"/>
</dbReference>
<name>A0A7S1T741_9RHOD</name>
<dbReference type="AlphaFoldDB" id="A0A7S1T741"/>
<dbReference type="GO" id="GO:0005737">
    <property type="term" value="C:cytoplasm"/>
    <property type="evidence" value="ECO:0007669"/>
    <property type="project" value="TreeGrafter"/>
</dbReference>
<dbReference type="PROSITE" id="PS51043">
    <property type="entry name" value="DDHD"/>
    <property type="match status" value="1"/>
</dbReference>
<organism evidence="3">
    <name type="scientific">Compsopogon caeruleus</name>
    <dbReference type="NCBI Taxonomy" id="31354"/>
    <lineage>
        <taxon>Eukaryota</taxon>
        <taxon>Rhodophyta</taxon>
        <taxon>Compsopogonophyceae</taxon>
        <taxon>Compsopogonales</taxon>
        <taxon>Compsopogonaceae</taxon>
        <taxon>Compsopogon</taxon>
    </lineage>
</organism>
<dbReference type="InterPro" id="IPR004177">
    <property type="entry name" value="DDHD_dom"/>
</dbReference>
<dbReference type="InterPro" id="IPR058055">
    <property type="entry name" value="PA-PLA1"/>
</dbReference>
<feature type="domain" description="DDHD" evidence="2">
    <location>
        <begin position="45"/>
        <end position="221"/>
    </location>
</feature>
<proteinExistence type="predicted"/>
<dbReference type="SMART" id="SM01127">
    <property type="entry name" value="DDHD"/>
    <property type="match status" value="1"/>
</dbReference>
<reference evidence="3" key="1">
    <citation type="submission" date="2021-01" db="EMBL/GenBank/DDBJ databases">
        <authorList>
            <person name="Corre E."/>
            <person name="Pelletier E."/>
            <person name="Niang G."/>
            <person name="Scheremetjew M."/>
            <person name="Finn R."/>
            <person name="Kale V."/>
            <person name="Holt S."/>
            <person name="Cochrane G."/>
            <person name="Meng A."/>
            <person name="Brown T."/>
            <person name="Cohen L."/>
        </authorList>
    </citation>
    <scope>NUCLEOTIDE SEQUENCE</scope>
    <source>
        <strain evidence="3">SAG 36.94</strain>
    </source>
</reference>
<evidence type="ECO:0000313" key="3">
    <source>
        <dbReference type="EMBL" id="CAD9224325.1"/>
    </source>
</evidence>
<evidence type="ECO:0000259" key="2">
    <source>
        <dbReference type="PROSITE" id="PS51043"/>
    </source>
</evidence>
<dbReference type="GO" id="GO:0046872">
    <property type="term" value="F:metal ion binding"/>
    <property type="evidence" value="ECO:0007669"/>
    <property type="project" value="InterPro"/>
</dbReference>
<feature type="compositionally biased region" description="Acidic residues" evidence="1">
    <location>
        <begin position="155"/>
        <end position="164"/>
    </location>
</feature>
<dbReference type="PANTHER" id="PTHR23509">
    <property type="entry name" value="PA-PL1 PHOSPHOLIPASE FAMILY"/>
    <property type="match status" value="1"/>
</dbReference>
<dbReference type="Pfam" id="PF02862">
    <property type="entry name" value="DDHD"/>
    <property type="match status" value="2"/>
</dbReference>
<dbReference type="EMBL" id="HBGH01001802">
    <property type="protein sequence ID" value="CAD9224325.1"/>
    <property type="molecule type" value="Transcribed_RNA"/>
</dbReference>
<feature type="region of interest" description="Disordered" evidence="1">
    <location>
        <begin position="136"/>
        <end position="171"/>
    </location>
</feature>